<gene>
    <name evidence="1" type="ORF">RBSH_03511</name>
</gene>
<dbReference type="EMBL" id="AMCW01000101">
    <property type="protein sequence ID" value="EKK01168.1"/>
    <property type="molecule type" value="Genomic_DNA"/>
</dbReference>
<organism evidence="1 2">
    <name type="scientific">Rhodopirellula baltica SH28</name>
    <dbReference type="NCBI Taxonomy" id="993517"/>
    <lineage>
        <taxon>Bacteria</taxon>
        <taxon>Pseudomonadati</taxon>
        <taxon>Planctomycetota</taxon>
        <taxon>Planctomycetia</taxon>
        <taxon>Pirellulales</taxon>
        <taxon>Pirellulaceae</taxon>
        <taxon>Rhodopirellula</taxon>
    </lineage>
</organism>
<dbReference type="PATRIC" id="fig|993517.3.peg.3806"/>
<proteinExistence type="predicted"/>
<dbReference type="Proteomes" id="UP000007993">
    <property type="component" value="Unassembled WGS sequence"/>
</dbReference>
<dbReference type="AlphaFoldDB" id="K5DFF0"/>
<evidence type="ECO:0000313" key="2">
    <source>
        <dbReference type="Proteomes" id="UP000007993"/>
    </source>
</evidence>
<comment type="caution">
    <text evidence="1">The sequence shown here is derived from an EMBL/GenBank/DDBJ whole genome shotgun (WGS) entry which is preliminary data.</text>
</comment>
<sequence length="50" mass="5471">MLDAIRLFVPVKPATHGWNNSTPPSPTSVNGIDRCRVYHPNVAEGTIIDL</sequence>
<evidence type="ECO:0000313" key="1">
    <source>
        <dbReference type="EMBL" id="EKK01168.1"/>
    </source>
</evidence>
<accession>K5DFF0</accession>
<protein>
    <submittedName>
        <fullName evidence="1">Uncharacterized protein</fullName>
    </submittedName>
</protein>
<name>K5DFF0_RHOBT</name>
<reference evidence="1 2" key="1">
    <citation type="journal article" date="2013" name="Mar. Genomics">
        <title>Expression of sulfatases in Rhodopirellula baltica and the diversity of sulfatases in the genus Rhodopirellula.</title>
        <authorList>
            <person name="Wegner C.E."/>
            <person name="Richter-Heitmann T."/>
            <person name="Klindworth A."/>
            <person name="Klockow C."/>
            <person name="Richter M."/>
            <person name="Achstetter T."/>
            <person name="Glockner F.O."/>
            <person name="Harder J."/>
        </authorList>
    </citation>
    <scope>NUCLEOTIDE SEQUENCE [LARGE SCALE GENOMIC DNA]</scope>
    <source>
        <strain evidence="1 2">SH28</strain>
    </source>
</reference>